<dbReference type="InterPro" id="IPR043472">
    <property type="entry name" value="Macro_dom-like"/>
</dbReference>
<evidence type="ECO:0000313" key="5">
    <source>
        <dbReference type="Proteomes" id="UP000663866"/>
    </source>
</evidence>
<dbReference type="AlphaFoldDB" id="A0A819HBI4"/>
<dbReference type="Pfam" id="PF01661">
    <property type="entry name" value="Macro"/>
    <property type="match status" value="2"/>
</dbReference>
<reference evidence="4" key="1">
    <citation type="submission" date="2021-02" db="EMBL/GenBank/DDBJ databases">
        <authorList>
            <person name="Nowell W R."/>
        </authorList>
    </citation>
    <scope>NUCLEOTIDE SEQUENCE</scope>
</reference>
<feature type="compositionally biased region" description="Polar residues" evidence="1">
    <location>
        <begin position="596"/>
        <end position="608"/>
    </location>
</feature>
<evidence type="ECO:0000313" key="3">
    <source>
        <dbReference type="EMBL" id="CAF2112147.1"/>
    </source>
</evidence>
<dbReference type="SUPFAM" id="SSF52949">
    <property type="entry name" value="Macro domain-like"/>
    <property type="match status" value="2"/>
</dbReference>
<feature type="compositionally biased region" description="Basic and acidic residues" evidence="1">
    <location>
        <begin position="488"/>
        <end position="515"/>
    </location>
</feature>
<feature type="domain" description="Macro" evidence="2">
    <location>
        <begin position="1"/>
        <end position="190"/>
    </location>
</feature>
<dbReference type="Proteomes" id="UP000663866">
    <property type="component" value="Unassembled WGS sequence"/>
</dbReference>
<dbReference type="PROSITE" id="PS51154">
    <property type="entry name" value="MACRO"/>
    <property type="match status" value="2"/>
</dbReference>
<dbReference type="Gene3D" id="3.40.220.10">
    <property type="entry name" value="Leucine Aminopeptidase, subunit E, domain 1"/>
    <property type="match status" value="2"/>
</dbReference>
<feature type="compositionally biased region" description="Polar residues" evidence="1">
    <location>
        <begin position="205"/>
        <end position="219"/>
    </location>
</feature>
<feature type="compositionally biased region" description="Polar residues" evidence="1">
    <location>
        <begin position="259"/>
        <end position="272"/>
    </location>
</feature>
<feature type="region of interest" description="Disordered" evidence="1">
    <location>
        <begin position="200"/>
        <end position="272"/>
    </location>
</feature>
<feature type="compositionally biased region" description="Basic and acidic residues" evidence="1">
    <location>
        <begin position="522"/>
        <end position="584"/>
    </location>
</feature>
<dbReference type="EMBL" id="CAJNRF010009666">
    <property type="protein sequence ID" value="CAF2112147.1"/>
    <property type="molecule type" value="Genomic_DNA"/>
</dbReference>
<sequence>MASSFRDDFNEIHYRQGSCDIILKPGDLLNENNVDALVIPTPSATELNVDSFVLFKSMYSQANQDEKREIEKIRSNVTLKQPEFFPKNRPGYIFAVPPYMGNAKKACKLLKETYTSCLDLAINKNCRKIAFPTIGCGIIGFELADATRCVYSALETFCESKKSKNMDEIRIVIFNQKIYKEFTDFFKSYGQTKKVKFNDVPISRENPNLSEMSSGNNRRQPLPQIDSRAVDTANPRDDGDDDDDTAERNRRGARRKQASELNPNTPEFQPSSSYKRRVLREFLINDNKTQLIITQGDVLTTKVDAIVNAANESMLGGGGVDGIIHKAAGDGLYKACQAHKEIYPYVRLPTGHSRILLSYNLKKTTHYIINTAGPCYEDFPPAECRTHLNSCYETSLALANLYDLETIAFTAISCGIFGYPVDEGAEVALTAANSKAGALSKIWFVLKDDHIYDAWIKAAKKLKYPALNGNGGDDDNDEKVAITFTHPTAKEHDTTKKSNTDKESRREIKSPDLKIIDGSTPDDAKKPALSNHEKSSKKSSTDQDAKETHNNSNDTADHDSSTNENNKALKEKSEQTNNDKHSEEQTTSNSPPPAQKDQQGQSQATANESSKSQKAAAKKNKK</sequence>
<dbReference type="InterPro" id="IPR002589">
    <property type="entry name" value="Macro_dom"/>
</dbReference>
<proteinExistence type="predicted"/>
<dbReference type="Proteomes" id="UP000663856">
    <property type="component" value="Unassembled WGS sequence"/>
</dbReference>
<gene>
    <name evidence="4" type="ORF">OVN521_LOCUS9087</name>
    <name evidence="3" type="ORF">WKI299_LOCUS22461</name>
</gene>
<accession>A0A819HBI4</accession>
<feature type="domain" description="Macro" evidence="2">
    <location>
        <begin position="278"/>
        <end position="463"/>
    </location>
</feature>
<evidence type="ECO:0000256" key="1">
    <source>
        <dbReference type="SAM" id="MobiDB-lite"/>
    </source>
</evidence>
<evidence type="ECO:0000259" key="2">
    <source>
        <dbReference type="PROSITE" id="PS51154"/>
    </source>
</evidence>
<feature type="region of interest" description="Disordered" evidence="1">
    <location>
        <begin position="484"/>
        <end position="622"/>
    </location>
</feature>
<dbReference type="PANTHER" id="PTHR11106">
    <property type="entry name" value="GANGLIOSIDE INDUCED DIFFERENTIATION ASSOCIATED PROTEIN 2-RELATED"/>
    <property type="match status" value="1"/>
</dbReference>
<keyword evidence="5" id="KW-1185">Reference proteome</keyword>
<organism evidence="4 5">
    <name type="scientific">Rotaria magnacalcarata</name>
    <dbReference type="NCBI Taxonomy" id="392030"/>
    <lineage>
        <taxon>Eukaryota</taxon>
        <taxon>Metazoa</taxon>
        <taxon>Spiralia</taxon>
        <taxon>Gnathifera</taxon>
        <taxon>Rotifera</taxon>
        <taxon>Eurotatoria</taxon>
        <taxon>Bdelloidea</taxon>
        <taxon>Philodinida</taxon>
        <taxon>Philodinidae</taxon>
        <taxon>Rotaria</taxon>
    </lineage>
</organism>
<evidence type="ECO:0000313" key="4">
    <source>
        <dbReference type="EMBL" id="CAF3893020.1"/>
    </source>
</evidence>
<dbReference type="PANTHER" id="PTHR11106:SF27">
    <property type="entry name" value="MACRO DOMAIN-CONTAINING PROTEIN"/>
    <property type="match status" value="1"/>
</dbReference>
<protein>
    <recommendedName>
        <fullName evidence="2">Macro domain-containing protein</fullName>
    </recommendedName>
</protein>
<dbReference type="EMBL" id="CAJOBG010001088">
    <property type="protein sequence ID" value="CAF3893020.1"/>
    <property type="molecule type" value="Genomic_DNA"/>
</dbReference>
<dbReference type="SMART" id="SM00506">
    <property type="entry name" value="A1pp"/>
    <property type="match status" value="2"/>
</dbReference>
<name>A0A819HBI4_9BILA</name>
<comment type="caution">
    <text evidence="4">The sequence shown here is derived from an EMBL/GenBank/DDBJ whole genome shotgun (WGS) entry which is preliminary data.</text>
</comment>